<evidence type="ECO:0000313" key="1">
    <source>
        <dbReference type="EMBL" id="EQD54555.1"/>
    </source>
</evidence>
<reference evidence="1" key="2">
    <citation type="journal article" date="2014" name="ISME J.">
        <title>Microbial stratification in low pH oxic and suboxic macroscopic growths along an acid mine drainage.</title>
        <authorList>
            <person name="Mendez-Garcia C."/>
            <person name="Mesa V."/>
            <person name="Sprenger R.R."/>
            <person name="Richter M."/>
            <person name="Diez M.S."/>
            <person name="Solano J."/>
            <person name="Bargiela R."/>
            <person name="Golyshina O.V."/>
            <person name="Manteca A."/>
            <person name="Ramos J.L."/>
            <person name="Gallego J.R."/>
            <person name="Llorente I."/>
            <person name="Martins Dos Santos V.A."/>
            <person name="Jensen O.N."/>
            <person name="Pelaez A.I."/>
            <person name="Sanchez J."/>
            <person name="Ferrer M."/>
        </authorList>
    </citation>
    <scope>NUCLEOTIDE SEQUENCE</scope>
</reference>
<gene>
    <name evidence="1" type="ORF">B2A_05972</name>
</gene>
<dbReference type="AlphaFoldDB" id="T1BKQ9"/>
<organism evidence="1">
    <name type="scientific">mine drainage metagenome</name>
    <dbReference type="NCBI Taxonomy" id="410659"/>
    <lineage>
        <taxon>unclassified sequences</taxon>
        <taxon>metagenomes</taxon>
        <taxon>ecological metagenomes</taxon>
    </lineage>
</organism>
<dbReference type="EMBL" id="AUZZ01004183">
    <property type="protein sequence ID" value="EQD54555.1"/>
    <property type="molecule type" value="Genomic_DNA"/>
</dbReference>
<accession>T1BKQ9</accession>
<proteinExistence type="predicted"/>
<sequence length="181" mass="20814">MRVRSRDVHLYSLPWPVEALEDLGDKLVEMRVTLSYFVEPNPSERGWTRRYRYESHGLRFAVRKPLESDATFRVRIADYARAEDEGVLVDSKDDGWVVGPQVRHHGSLHADIWRGTAAELASRGAIAVYPTLGWWREQPRHERYEKAVRYALLVSIETDEQQVDLYAPVEAAIAARVAVEV</sequence>
<comment type="caution">
    <text evidence="1">The sequence shown here is derived from an EMBL/GenBank/DDBJ whole genome shotgun (WGS) entry which is preliminary data.</text>
</comment>
<protein>
    <submittedName>
        <fullName evidence="1">Uncharacterized protein</fullName>
    </submittedName>
</protein>
<name>T1BKQ9_9ZZZZ</name>
<reference evidence="1" key="1">
    <citation type="submission" date="2013-08" db="EMBL/GenBank/DDBJ databases">
        <authorList>
            <person name="Mendez C."/>
            <person name="Richter M."/>
            <person name="Ferrer M."/>
            <person name="Sanchez J."/>
        </authorList>
    </citation>
    <scope>NUCLEOTIDE SEQUENCE</scope>
</reference>